<dbReference type="OrthoDB" id="4150at2759"/>
<evidence type="ECO:0000313" key="4">
    <source>
        <dbReference type="EMBL" id="VEL25255.1"/>
    </source>
</evidence>
<accession>A0A3S5FEG6</accession>
<dbReference type="EMBL" id="CAAALY010072638">
    <property type="protein sequence ID" value="VEL25255.1"/>
    <property type="molecule type" value="Genomic_DNA"/>
</dbReference>
<dbReference type="InterPro" id="IPR057896">
    <property type="entry name" value="MTRES1_C"/>
</dbReference>
<feature type="domain" description="Mitochondrial transcription rescue factor 1 C-terminal" evidence="3">
    <location>
        <begin position="52"/>
        <end position="115"/>
    </location>
</feature>
<evidence type="ECO:0000256" key="2">
    <source>
        <dbReference type="SAM" id="MobiDB-lite"/>
    </source>
</evidence>
<gene>
    <name evidence="4" type="ORF">PXEA_LOCUS18695</name>
</gene>
<dbReference type="GO" id="GO:0003723">
    <property type="term" value="F:RNA binding"/>
    <property type="evidence" value="ECO:0007669"/>
    <property type="project" value="UniProtKB-KW"/>
</dbReference>
<proteinExistence type="predicted"/>
<dbReference type="GO" id="GO:1903108">
    <property type="term" value="P:regulation of mitochondrial transcription"/>
    <property type="evidence" value="ECO:0007669"/>
    <property type="project" value="TreeGrafter"/>
</dbReference>
<protein>
    <recommendedName>
        <fullName evidence="3">Mitochondrial transcription rescue factor 1 C-terminal domain-containing protein</fullName>
    </recommendedName>
</protein>
<dbReference type="Proteomes" id="UP000784294">
    <property type="component" value="Unassembled WGS sequence"/>
</dbReference>
<dbReference type="SUPFAM" id="SSF55174">
    <property type="entry name" value="Alpha-L RNA-binding motif"/>
    <property type="match status" value="1"/>
</dbReference>
<feature type="region of interest" description="Disordered" evidence="2">
    <location>
        <begin position="1"/>
        <end position="32"/>
    </location>
</feature>
<keyword evidence="1" id="KW-0694">RNA-binding</keyword>
<dbReference type="AlphaFoldDB" id="A0A3S5FEG6"/>
<dbReference type="GO" id="GO:0005739">
    <property type="term" value="C:mitochondrion"/>
    <property type="evidence" value="ECO:0007669"/>
    <property type="project" value="TreeGrafter"/>
</dbReference>
<name>A0A3S5FEG6_9PLAT</name>
<evidence type="ECO:0000313" key="5">
    <source>
        <dbReference type="Proteomes" id="UP000784294"/>
    </source>
</evidence>
<dbReference type="Pfam" id="PF25818">
    <property type="entry name" value="MTRES1_C"/>
    <property type="match status" value="1"/>
</dbReference>
<sequence>MSIRMLASRYKHSKNEKSLQKPGYDSDDTDSEYYSECQRVTDHPPSTYSQFRDISVSVKTPRFDKVLSSGLNLTRTAVELAFYQSKILYNGSKVLKKSLIVQENDVLDLISSMEDGSPLVRRYTLSLALPIDPPCAPLHYRKASATFVFCHSLCLLSILIRA</sequence>
<dbReference type="PANTHER" id="PTHR13633:SF3">
    <property type="entry name" value="MITOCHONDRIAL TRANSCRIPTION RESCUE FACTOR 1"/>
    <property type="match status" value="1"/>
</dbReference>
<dbReference type="PROSITE" id="PS50889">
    <property type="entry name" value="S4"/>
    <property type="match status" value="1"/>
</dbReference>
<organism evidence="4 5">
    <name type="scientific">Protopolystoma xenopodis</name>
    <dbReference type="NCBI Taxonomy" id="117903"/>
    <lineage>
        <taxon>Eukaryota</taxon>
        <taxon>Metazoa</taxon>
        <taxon>Spiralia</taxon>
        <taxon>Lophotrochozoa</taxon>
        <taxon>Platyhelminthes</taxon>
        <taxon>Monogenea</taxon>
        <taxon>Polyopisthocotylea</taxon>
        <taxon>Polystomatidea</taxon>
        <taxon>Polystomatidae</taxon>
        <taxon>Protopolystoma</taxon>
    </lineage>
</organism>
<comment type="caution">
    <text evidence="4">The sequence shown here is derived from an EMBL/GenBank/DDBJ whole genome shotgun (WGS) entry which is preliminary data.</text>
</comment>
<evidence type="ECO:0000259" key="3">
    <source>
        <dbReference type="Pfam" id="PF25818"/>
    </source>
</evidence>
<keyword evidence="5" id="KW-1185">Reference proteome</keyword>
<evidence type="ECO:0000256" key="1">
    <source>
        <dbReference type="PROSITE-ProRule" id="PRU00182"/>
    </source>
</evidence>
<dbReference type="PANTHER" id="PTHR13633">
    <property type="entry name" value="MITOCHONDRIAL TRANSCRIPTION RESCUE FACTOR 1"/>
    <property type="match status" value="1"/>
</dbReference>
<reference evidence="4" key="1">
    <citation type="submission" date="2018-11" db="EMBL/GenBank/DDBJ databases">
        <authorList>
            <consortium name="Pathogen Informatics"/>
        </authorList>
    </citation>
    <scope>NUCLEOTIDE SEQUENCE</scope>
</reference>